<name>A0AAV4GGH8_9GAST</name>
<feature type="transmembrane region" description="Helical" evidence="1">
    <location>
        <begin position="70"/>
        <end position="88"/>
    </location>
</feature>
<comment type="caution">
    <text evidence="2">The sequence shown here is derived from an EMBL/GenBank/DDBJ whole genome shotgun (WGS) entry which is preliminary data.</text>
</comment>
<evidence type="ECO:0000313" key="3">
    <source>
        <dbReference type="Proteomes" id="UP000762676"/>
    </source>
</evidence>
<organism evidence="2 3">
    <name type="scientific">Elysia marginata</name>
    <dbReference type="NCBI Taxonomy" id="1093978"/>
    <lineage>
        <taxon>Eukaryota</taxon>
        <taxon>Metazoa</taxon>
        <taxon>Spiralia</taxon>
        <taxon>Lophotrochozoa</taxon>
        <taxon>Mollusca</taxon>
        <taxon>Gastropoda</taxon>
        <taxon>Heterobranchia</taxon>
        <taxon>Euthyneura</taxon>
        <taxon>Panpulmonata</taxon>
        <taxon>Sacoglossa</taxon>
        <taxon>Placobranchoidea</taxon>
        <taxon>Plakobranchidae</taxon>
        <taxon>Elysia</taxon>
    </lineage>
</organism>
<feature type="transmembrane region" description="Helical" evidence="1">
    <location>
        <begin position="31"/>
        <end position="58"/>
    </location>
</feature>
<dbReference type="Gene3D" id="1.20.1070.10">
    <property type="entry name" value="Rhodopsin 7-helix transmembrane proteins"/>
    <property type="match status" value="1"/>
</dbReference>
<protein>
    <submittedName>
        <fullName evidence="2">Protein CBR-SER-1</fullName>
    </submittedName>
</protein>
<keyword evidence="1" id="KW-1133">Transmembrane helix</keyword>
<gene>
    <name evidence="2" type="ORF">ElyMa_005976400</name>
</gene>
<dbReference type="AlphaFoldDB" id="A0AAV4GGH8"/>
<dbReference type="SUPFAM" id="SSF81321">
    <property type="entry name" value="Family A G protein-coupled receptor-like"/>
    <property type="match status" value="1"/>
</dbReference>
<dbReference type="CDD" id="cd00637">
    <property type="entry name" value="7tm_classA_rhodopsin-like"/>
    <property type="match status" value="1"/>
</dbReference>
<accession>A0AAV4GGH8</accession>
<dbReference type="EMBL" id="BMAT01012011">
    <property type="protein sequence ID" value="GFR83495.1"/>
    <property type="molecule type" value="Genomic_DNA"/>
</dbReference>
<keyword evidence="1" id="KW-0472">Membrane</keyword>
<sequence>MANLTATASAQGVDLGGGSSWDGPADVSLQVFLFSVVTWAVTMLVGVVGNAVLCVTIGSTPSLRTAMNTYVFGIGLVDLLTCSLLLPLRMAVERMARDGQGELTTT</sequence>
<keyword evidence="3" id="KW-1185">Reference proteome</keyword>
<reference evidence="2 3" key="1">
    <citation type="journal article" date="2021" name="Elife">
        <title>Chloroplast acquisition without the gene transfer in kleptoplastic sea slugs, Plakobranchus ocellatus.</title>
        <authorList>
            <person name="Maeda T."/>
            <person name="Takahashi S."/>
            <person name="Yoshida T."/>
            <person name="Shimamura S."/>
            <person name="Takaki Y."/>
            <person name="Nagai Y."/>
            <person name="Toyoda A."/>
            <person name="Suzuki Y."/>
            <person name="Arimoto A."/>
            <person name="Ishii H."/>
            <person name="Satoh N."/>
            <person name="Nishiyama T."/>
            <person name="Hasebe M."/>
            <person name="Maruyama T."/>
            <person name="Minagawa J."/>
            <person name="Obokata J."/>
            <person name="Shigenobu S."/>
        </authorList>
    </citation>
    <scope>NUCLEOTIDE SEQUENCE [LARGE SCALE GENOMIC DNA]</scope>
</reference>
<proteinExistence type="predicted"/>
<dbReference type="Proteomes" id="UP000762676">
    <property type="component" value="Unassembled WGS sequence"/>
</dbReference>
<keyword evidence="1" id="KW-0812">Transmembrane</keyword>
<evidence type="ECO:0000313" key="2">
    <source>
        <dbReference type="EMBL" id="GFR83495.1"/>
    </source>
</evidence>
<evidence type="ECO:0000256" key="1">
    <source>
        <dbReference type="SAM" id="Phobius"/>
    </source>
</evidence>